<dbReference type="Gene3D" id="3.40.50.720">
    <property type="entry name" value="NAD(P)-binding Rossmann-like Domain"/>
    <property type="match status" value="1"/>
</dbReference>
<comment type="caution">
    <text evidence="4">The sequence shown here is derived from an EMBL/GenBank/DDBJ whole genome shotgun (WGS) entry which is preliminary data.</text>
</comment>
<dbReference type="PRINTS" id="PR00081">
    <property type="entry name" value="GDHRDH"/>
</dbReference>
<keyword evidence="5" id="KW-1185">Reference proteome</keyword>
<dbReference type="PANTHER" id="PTHR44229">
    <property type="entry name" value="15-HYDROXYPROSTAGLANDIN DEHYDROGENASE [NAD(+)]"/>
    <property type="match status" value="1"/>
</dbReference>
<dbReference type="GO" id="GO:0005737">
    <property type="term" value="C:cytoplasm"/>
    <property type="evidence" value="ECO:0007669"/>
    <property type="project" value="TreeGrafter"/>
</dbReference>
<organism evidence="4 5">
    <name type="scientific">Neocucurbitaria cava</name>
    <dbReference type="NCBI Taxonomy" id="798079"/>
    <lineage>
        <taxon>Eukaryota</taxon>
        <taxon>Fungi</taxon>
        <taxon>Dikarya</taxon>
        <taxon>Ascomycota</taxon>
        <taxon>Pezizomycotina</taxon>
        <taxon>Dothideomycetes</taxon>
        <taxon>Pleosporomycetidae</taxon>
        <taxon>Pleosporales</taxon>
        <taxon>Pleosporineae</taxon>
        <taxon>Cucurbitariaceae</taxon>
        <taxon>Neocucurbitaria</taxon>
    </lineage>
</organism>
<sequence>MLDLCKNCTIRTNPSTNGTTMTKKVAFITGGVSGMGLKVAEALASRTNEDWDLHLVDLNAEAGKKVTASLKNSYFHQTNATDYQSLVSAFEATFNTTSRIDFVYANAGIVERDNFYEKHDLDAGPPPQPNQLSVDINFKAVINTSYLALYYFRKTIAKHGKDKVDPVLVMTASCGGLYPSEFCPMYSGSKAAVVQFQRAISYAYHQEGIRTFATCPGTIKTGLMTAEEWKSFPDEYYTPVETLVEAVTTIVDGGDVEDGKGRKVKAEDNWGLTVEVSGESFYFRDQVEFSDKRMEDMMKFTSMENQLARIEKTKKAQANGA</sequence>
<dbReference type="EMBL" id="JAPEUY010000018">
    <property type="protein sequence ID" value="KAJ4364075.1"/>
    <property type="molecule type" value="Genomic_DNA"/>
</dbReference>
<dbReference type="AlphaFoldDB" id="A0A9W8Y0S3"/>
<evidence type="ECO:0008006" key="6">
    <source>
        <dbReference type="Google" id="ProtNLM"/>
    </source>
</evidence>
<keyword evidence="3" id="KW-0560">Oxidoreductase</keyword>
<dbReference type="PANTHER" id="PTHR44229:SF4">
    <property type="entry name" value="15-HYDROXYPROSTAGLANDIN DEHYDROGENASE [NAD(+)]"/>
    <property type="match status" value="1"/>
</dbReference>
<dbReference type="InterPro" id="IPR020904">
    <property type="entry name" value="Sc_DH/Rdtase_CS"/>
</dbReference>
<dbReference type="SUPFAM" id="SSF51735">
    <property type="entry name" value="NAD(P)-binding Rossmann-fold domains"/>
    <property type="match status" value="1"/>
</dbReference>
<keyword evidence="2" id="KW-0521">NADP</keyword>
<dbReference type="OrthoDB" id="37659at2759"/>
<dbReference type="Pfam" id="PF00106">
    <property type="entry name" value="adh_short"/>
    <property type="match status" value="1"/>
</dbReference>
<dbReference type="Proteomes" id="UP001140560">
    <property type="component" value="Unassembled WGS sequence"/>
</dbReference>
<proteinExistence type="inferred from homology"/>
<name>A0A9W8Y0S3_9PLEO</name>
<gene>
    <name evidence="4" type="ORF">N0V83_009530</name>
</gene>
<comment type="similarity">
    <text evidence="1">Belongs to the short-chain dehydrogenases/reductases (SDR) family.</text>
</comment>
<evidence type="ECO:0000313" key="4">
    <source>
        <dbReference type="EMBL" id="KAJ4364075.1"/>
    </source>
</evidence>
<dbReference type="InterPro" id="IPR036291">
    <property type="entry name" value="NAD(P)-bd_dom_sf"/>
</dbReference>
<evidence type="ECO:0000313" key="5">
    <source>
        <dbReference type="Proteomes" id="UP001140560"/>
    </source>
</evidence>
<dbReference type="GO" id="GO:0016616">
    <property type="term" value="F:oxidoreductase activity, acting on the CH-OH group of donors, NAD or NADP as acceptor"/>
    <property type="evidence" value="ECO:0007669"/>
    <property type="project" value="TreeGrafter"/>
</dbReference>
<evidence type="ECO:0000256" key="2">
    <source>
        <dbReference type="ARBA" id="ARBA00022857"/>
    </source>
</evidence>
<dbReference type="PROSITE" id="PS00061">
    <property type="entry name" value="ADH_SHORT"/>
    <property type="match status" value="1"/>
</dbReference>
<dbReference type="InterPro" id="IPR002347">
    <property type="entry name" value="SDR_fam"/>
</dbReference>
<reference evidence="4" key="1">
    <citation type="submission" date="2022-10" db="EMBL/GenBank/DDBJ databases">
        <title>Tapping the CABI collections for fungal endophytes: first genome assemblies for Collariella, Neodidymelliopsis, Ascochyta clinopodiicola, Didymella pomorum, Didymosphaeria variabile, Neocosmospora piperis and Neocucurbitaria cava.</title>
        <authorList>
            <person name="Hill R."/>
        </authorList>
    </citation>
    <scope>NUCLEOTIDE SEQUENCE</scope>
    <source>
        <strain evidence="4">IMI 356814</strain>
    </source>
</reference>
<protein>
    <recommendedName>
        <fullName evidence="6">NAD(P)-binding protein</fullName>
    </recommendedName>
</protein>
<evidence type="ECO:0000256" key="1">
    <source>
        <dbReference type="ARBA" id="ARBA00006484"/>
    </source>
</evidence>
<evidence type="ECO:0000256" key="3">
    <source>
        <dbReference type="ARBA" id="ARBA00023002"/>
    </source>
</evidence>
<accession>A0A9W8Y0S3</accession>